<gene>
    <name evidence="1" type="ORF">Ciccas_004455</name>
</gene>
<evidence type="ECO:0000313" key="2">
    <source>
        <dbReference type="Proteomes" id="UP001626550"/>
    </source>
</evidence>
<reference evidence="1 2" key="1">
    <citation type="submission" date="2024-11" db="EMBL/GenBank/DDBJ databases">
        <title>Adaptive evolution of stress response genes in parasites aligns with host niche diversity.</title>
        <authorList>
            <person name="Hahn C."/>
            <person name="Resl P."/>
        </authorList>
    </citation>
    <scope>NUCLEOTIDE SEQUENCE [LARGE SCALE GENOMIC DNA]</scope>
    <source>
        <strain evidence="1">EGGRZ-B1_66</strain>
        <tissue evidence="1">Body</tissue>
    </source>
</reference>
<dbReference type="EMBL" id="JBJKFK010000467">
    <property type="protein sequence ID" value="KAL3316892.1"/>
    <property type="molecule type" value="Genomic_DNA"/>
</dbReference>
<accession>A0ABD2QBI3</accession>
<comment type="caution">
    <text evidence="1">The sequence shown here is derived from an EMBL/GenBank/DDBJ whole genome shotgun (WGS) entry which is preliminary data.</text>
</comment>
<proteinExistence type="predicted"/>
<dbReference type="AlphaFoldDB" id="A0ABD2QBI3"/>
<organism evidence="1 2">
    <name type="scientific">Cichlidogyrus casuarinus</name>
    <dbReference type="NCBI Taxonomy" id="1844966"/>
    <lineage>
        <taxon>Eukaryota</taxon>
        <taxon>Metazoa</taxon>
        <taxon>Spiralia</taxon>
        <taxon>Lophotrochozoa</taxon>
        <taxon>Platyhelminthes</taxon>
        <taxon>Monogenea</taxon>
        <taxon>Monopisthocotylea</taxon>
        <taxon>Dactylogyridea</taxon>
        <taxon>Ancyrocephalidae</taxon>
        <taxon>Cichlidogyrus</taxon>
    </lineage>
</organism>
<keyword evidence="2" id="KW-1185">Reference proteome</keyword>
<sequence length="117" mass="13335">MCAKDSESFVVENIMLSLVGFAQKNWDLYEEENEFNCVRIVQQILSKLASHEKTCLECFSLKGVLPRIFEPFEALIDTKGKFNLKLIVLMLQVLKAMAEHETGQKLIRETGVSKPRG</sequence>
<protein>
    <submittedName>
        <fullName evidence="1">Uncharacterized protein</fullName>
    </submittedName>
</protein>
<name>A0ABD2QBI3_9PLAT</name>
<evidence type="ECO:0000313" key="1">
    <source>
        <dbReference type="EMBL" id="KAL3316892.1"/>
    </source>
</evidence>
<dbReference type="Proteomes" id="UP001626550">
    <property type="component" value="Unassembled WGS sequence"/>
</dbReference>